<dbReference type="PANTHER" id="PTHR28026:SF9">
    <property type="entry name" value="2-HYDROXY-PALMITIC ACID DIOXYGENASE MPO1"/>
    <property type="match status" value="1"/>
</dbReference>
<gene>
    <name evidence="2" type="ORF">EXZ61_01620</name>
</gene>
<dbReference type="Proteomes" id="UP000317365">
    <property type="component" value="Chromosome"/>
</dbReference>
<organism evidence="2 3">
    <name type="scientific">Rhodoferax aquaticus</name>
    <dbReference type="NCBI Taxonomy" id="2527691"/>
    <lineage>
        <taxon>Bacteria</taxon>
        <taxon>Pseudomonadati</taxon>
        <taxon>Pseudomonadota</taxon>
        <taxon>Betaproteobacteria</taxon>
        <taxon>Burkholderiales</taxon>
        <taxon>Comamonadaceae</taxon>
        <taxon>Rhodoferax</taxon>
    </lineage>
</organism>
<dbReference type="Pfam" id="PF06127">
    <property type="entry name" value="Mpo1-like"/>
    <property type="match status" value="1"/>
</dbReference>
<dbReference type="KEGG" id="rhg:EXZ61_01620"/>
<dbReference type="GO" id="GO:0016020">
    <property type="term" value="C:membrane"/>
    <property type="evidence" value="ECO:0007669"/>
    <property type="project" value="GOC"/>
</dbReference>
<feature type="transmembrane region" description="Helical" evidence="1">
    <location>
        <begin position="45"/>
        <end position="65"/>
    </location>
</feature>
<keyword evidence="1" id="KW-1133">Transmembrane helix</keyword>
<evidence type="ECO:0000313" key="3">
    <source>
        <dbReference type="Proteomes" id="UP000317365"/>
    </source>
</evidence>
<evidence type="ECO:0000256" key="1">
    <source>
        <dbReference type="SAM" id="Phobius"/>
    </source>
</evidence>
<dbReference type="InterPro" id="IPR009305">
    <property type="entry name" value="Mpo1-like"/>
</dbReference>
<dbReference type="PANTHER" id="PTHR28026">
    <property type="entry name" value="DUF962 DOMAIN PROTEIN (AFU_ORTHOLOGUE AFUA_8G05310)"/>
    <property type="match status" value="1"/>
</dbReference>
<evidence type="ECO:0000313" key="2">
    <source>
        <dbReference type="EMBL" id="QDL52971.1"/>
    </source>
</evidence>
<dbReference type="AlphaFoldDB" id="A0A515EJY5"/>
<dbReference type="GO" id="GO:0046521">
    <property type="term" value="P:sphingoid catabolic process"/>
    <property type="evidence" value="ECO:0007669"/>
    <property type="project" value="TreeGrafter"/>
</dbReference>
<keyword evidence="1" id="KW-0472">Membrane</keyword>
<keyword evidence="3" id="KW-1185">Reference proteome</keyword>
<name>A0A515EJY5_9BURK</name>
<keyword evidence="1" id="KW-0812">Transmembrane</keyword>
<dbReference type="RefSeq" id="WP_142808424.1">
    <property type="nucleotide sequence ID" value="NZ_CP036282.1"/>
</dbReference>
<protein>
    <submittedName>
        <fullName evidence="2">DUF962 domain-containing protein</fullName>
    </submittedName>
</protein>
<feature type="transmembrane region" description="Helical" evidence="1">
    <location>
        <begin position="95"/>
        <end position="117"/>
    </location>
</feature>
<sequence length="173" mass="18736">MRTLTEHLTQYAAYHQDKRNVATHFVGIPLIVVAVATLLSHPQLVVLGVPASALLVAWFGIFYLLLDLRFGLAMAVQLAVFFACGQWLASQGSVTWWLGGVGLFVLGWVIQFVGHYFEGKKPAFVDDLVGLMVGPLFLTAEAAFAMGLRQDLHTEILRRLGAQASGARLGAAA</sequence>
<feature type="transmembrane region" description="Helical" evidence="1">
    <location>
        <begin position="21"/>
        <end position="39"/>
    </location>
</feature>
<proteinExistence type="predicted"/>
<accession>A0A515EJY5</accession>
<feature type="transmembrane region" description="Helical" evidence="1">
    <location>
        <begin position="72"/>
        <end position="89"/>
    </location>
</feature>
<reference evidence="3" key="2">
    <citation type="journal article" date="2020" name="Int. J. Syst. Evol. Microbiol.">
        <title>Genomic insights into a novel species Rhodoferax aquaticus sp. nov., isolated from freshwater.</title>
        <authorList>
            <person name="Li T."/>
            <person name="Zhuo Y."/>
            <person name="Jin C.Z."/>
            <person name="Wu X."/>
            <person name="Ko S.R."/>
            <person name="Jin F.J."/>
            <person name="Ahn C.Y."/>
            <person name="Oh H.M."/>
            <person name="Lee H.G."/>
            <person name="Jin L."/>
        </authorList>
    </citation>
    <scope>NUCLEOTIDE SEQUENCE [LARGE SCALE GENOMIC DNA]</scope>
    <source>
        <strain evidence="3">Gr-4</strain>
    </source>
</reference>
<reference evidence="3" key="1">
    <citation type="submission" date="2019-02" db="EMBL/GenBank/DDBJ databases">
        <title>Complete genome sequence of Rhodoferax sp. Gr-4.</title>
        <authorList>
            <person name="Jin L."/>
        </authorList>
    </citation>
    <scope>NUCLEOTIDE SEQUENCE [LARGE SCALE GENOMIC DNA]</scope>
    <source>
        <strain evidence="3">Gr-4</strain>
    </source>
</reference>
<feature type="transmembrane region" description="Helical" evidence="1">
    <location>
        <begin position="129"/>
        <end position="148"/>
    </location>
</feature>
<dbReference type="EMBL" id="CP036282">
    <property type="protein sequence ID" value="QDL52971.1"/>
    <property type="molecule type" value="Genomic_DNA"/>
</dbReference>